<comment type="caution">
    <text evidence="1">The sequence shown here is derived from an EMBL/GenBank/DDBJ whole genome shotgun (WGS) entry which is preliminary data.</text>
</comment>
<accession>A0A2G5SME0</accession>
<dbReference type="EMBL" id="PDUG01000006">
    <property type="protein sequence ID" value="PIC16274.1"/>
    <property type="molecule type" value="Genomic_DNA"/>
</dbReference>
<gene>
    <name evidence="1" type="primary">Cnig_chr_X.g22935</name>
    <name evidence="1" type="ORF">B9Z55_022935</name>
</gene>
<evidence type="ECO:0000313" key="1">
    <source>
        <dbReference type="EMBL" id="PIC16274.1"/>
    </source>
</evidence>
<dbReference type="Proteomes" id="UP000230233">
    <property type="component" value="Chromosome X"/>
</dbReference>
<name>A0A2G5SME0_9PELO</name>
<organism evidence="1 2">
    <name type="scientific">Caenorhabditis nigoni</name>
    <dbReference type="NCBI Taxonomy" id="1611254"/>
    <lineage>
        <taxon>Eukaryota</taxon>
        <taxon>Metazoa</taxon>
        <taxon>Ecdysozoa</taxon>
        <taxon>Nematoda</taxon>
        <taxon>Chromadorea</taxon>
        <taxon>Rhabditida</taxon>
        <taxon>Rhabditina</taxon>
        <taxon>Rhabditomorpha</taxon>
        <taxon>Rhabditoidea</taxon>
        <taxon>Rhabditidae</taxon>
        <taxon>Peloderinae</taxon>
        <taxon>Caenorhabditis</taxon>
    </lineage>
</organism>
<dbReference type="AlphaFoldDB" id="A0A2G5SME0"/>
<reference evidence="2" key="1">
    <citation type="submission" date="2017-10" db="EMBL/GenBank/DDBJ databases">
        <title>Rapid genome shrinkage in a self-fertile nematode reveals novel sperm competition proteins.</title>
        <authorList>
            <person name="Yin D."/>
            <person name="Schwarz E.M."/>
            <person name="Thomas C.G."/>
            <person name="Felde R.L."/>
            <person name="Korf I.F."/>
            <person name="Cutter A.D."/>
            <person name="Schartner C.M."/>
            <person name="Ralston E.J."/>
            <person name="Meyer B.J."/>
            <person name="Haag E.S."/>
        </authorList>
    </citation>
    <scope>NUCLEOTIDE SEQUENCE [LARGE SCALE GENOMIC DNA]</scope>
    <source>
        <strain evidence="2">JU1422</strain>
    </source>
</reference>
<proteinExistence type="predicted"/>
<sequence length="254" mass="29772">MPVAFTRFPDLVQKEILDLMETSKRSRSLSQRSAKLHKGNMKIQFFWEQLTSSSSYFLLTYYITNEPVPESPIVYLELKESNFEHLEKYLNVRHSSLFVNMTISMDFSCWTRFESSFLTLAHRTQLYSSKTWHVMNVFNRCHDIPLEDSYFEESEVVEILKRWKIGSSIQYLSLTFVRAGSNENFEAKMIEINAEHVPGATNGNLNIPNYDVSSWSLYQENSNVEGWITIANLTADIEHVHFNLRNRLFEPENL</sequence>
<protein>
    <recommendedName>
        <fullName evidence="3">F-box domain-containing protein</fullName>
    </recommendedName>
</protein>
<keyword evidence="2" id="KW-1185">Reference proteome</keyword>
<evidence type="ECO:0008006" key="3">
    <source>
        <dbReference type="Google" id="ProtNLM"/>
    </source>
</evidence>
<evidence type="ECO:0000313" key="2">
    <source>
        <dbReference type="Proteomes" id="UP000230233"/>
    </source>
</evidence>